<dbReference type="InterPro" id="IPR018702">
    <property type="entry name" value="DUF2207"/>
</dbReference>
<dbReference type="Pfam" id="PF20990">
    <property type="entry name" value="DUF2207_C"/>
    <property type="match status" value="1"/>
</dbReference>
<dbReference type="Pfam" id="PF09972">
    <property type="entry name" value="DUF2207"/>
    <property type="match status" value="1"/>
</dbReference>
<keyword evidence="1" id="KW-1133">Transmembrane helix</keyword>
<feature type="domain" description="DUF2207" evidence="2">
    <location>
        <begin position="35"/>
        <end position="179"/>
    </location>
</feature>
<comment type="caution">
    <text evidence="4">The sequence shown here is derived from an EMBL/GenBank/DDBJ whole genome shotgun (WGS) entry which is preliminary data.</text>
</comment>
<evidence type="ECO:0000259" key="3">
    <source>
        <dbReference type="Pfam" id="PF20990"/>
    </source>
</evidence>
<name>A0A2M8EKA5_UNCKA</name>
<dbReference type="AlphaFoldDB" id="A0A2M8EKA5"/>
<evidence type="ECO:0000256" key="1">
    <source>
        <dbReference type="SAM" id="Phobius"/>
    </source>
</evidence>
<keyword evidence="1" id="KW-0472">Membrane</keyword>
<sequence>MIASNFGVKRFLTPLAFILFLLPRLALAQTENWAIESFNADVFIPKDGKVQVTETITADFGEIEKHGIYRTIETTDMRFKLLGVKQDGVKAITKVSSAPKGKEIRIGDPDQTITGQHTYEITYEVGRVVTRFSDYDEFYWDVTGSDWTIPIEKVMATVTLEGECGVVPQGGTPCFRASLESQIENVVCYTGPFGAREQDCVASMEAGVAHFETKKSLLPGNGLTIVYGFSKGLVANPFYIEDVLKPLWAILGSLAALVFILRQWWRHGRDMWYRKNIILNPEAKAETKPLFTKEIVVVEFDPPRLDSSQVETGPPRVLRPAEVGTLIDEKVDIHDISATIVDLAVRGYLKIGEKQEGRKRIYWFEKLKGFEEEEALADYEKEVLRGLFEKGEKVELDDLKDKFYKHLAKIRDQLYELMKTKGYFTQRPDRVKLKYAGVGIVILALSFIISSASGFSALWFFCPAFVLGFLLLIFSPFMPKKTAAGTEAIRRASGFKLFISKAEKYHQQFNERINRFDQFLPYAMVFGVVDKWVKAFEKLGIEPPQPGWYVAPYAFNAGAFSSSMGRMGSALASTLPSTPAQTGGGGSGFGGGGFSGGGFGGGGGGGW</sequence>
<dbReference type="InterPro" id="IPR048389">
    <property type="entry name" value="YciQ-like_C"/>
</dbReference>
<feature type="transmembrane region" description="Helical" evidence="1">
    <location>
        <begin position="247"/>
        <end position="265"/>
    </location>
</feature>
<reference evidence="5" key="1">
    <citation type="submission" date="2017-09" db="EMBL/GenBank/DDBJ databases">
        <title>Depth-based differentiation of microbial function through sediment-hosted aquifers and enrichment of novel symbionts in the deep terrestrial subsurface.</title>
        <authorList>
            <person name="Probst A.J."/>
            <person name="Ladd B."/>
            <person name="Jarett J.K."/>
            <person name="Geller-Mcgrath D.E."/>
            <person name="Sieber C.M.K."/>
            <person name="Emerson J.B."/>
            <person name="Anantharaman K."/>
            <person name="Thomas B.C."/>
            <person name="Malmstrom R."/>
            <person name="Stieglmeier M."/>
            <person name="Klingl A."/>
            <person name="Woyke T."/>
            <person name="Ryan C.M."/>
            <person name="Banfield J.F."/>
        </authorList>
    </citation>
    <scope>NUCLEOTIDE SEQUENCE [LARGE SCALE GENOMIC DNA]</scope>
</reference>
<feature type="domain" description="Predicted membrane protein YciQ-like C-terminal" evidence="3">
    <location>
        <begin position="314"/>
        <end position="536"/>
    </location>
</feature>
<evidence type="ECO:0000313" key="5">
    <source>
        <dbReference type="Proteomes" id="UP000228781"/>
    </source>
</evidence>
<keyword evidence="1" id="KW-0812">Transmembrane</keyword>
<feature type="transmembrane region" description="Helical" evidence="1">
    <location>
        <begin position="433"/>
        <end position="452"/>
    </location>
</feature>
<dbReference type="EMBL" id="PFSK01000006">
    <property type="protein sequence ID" value="PJC23183.1"/>
    <property type="molecule type" value="Genomic_DNA"/>
</dbReference>
<evidence type="ECO:0008006" key="6">
    <source>
        <dbReference type="Google" id="ProtNLM"/>
    </source>
</evidence>
<evidence type="ECO:0000313" key="4">
    <source>
        <dbReference type="EMBL" id="PJC23183.1"/>
    </source>
</evidence>
<proteinExistence type="predicted"/>
<evidence type="ECO:0000259" key="2">
    <source>
        <dbReference type="Pfam" id="PF09972"/>
    </source>
</evidence>
<feature type="transmembrane region" description="Helical" evidence="1">
    <location>
        <begin position="458"/>
        <end position="477"/>
    </location>
</feature>
<protein>
    <recommendedName>
        <fullName evidence="6">DUF2207 domain-containing protein</fullName>
    </recommendedName>
</protein>
<organism evidence="4 5">
    <name type="scientific">candidate division WWE3 bacterium CG_4_9_14_0_2_um_filter_48_10</name>
    <dbReference type="NCBI Taxonomy" id="1975078"/>
    <lineage>
        <taxon>Bacteria</taxon>
        <taxon>Katanobacteria</taxon>
    </lineage>
</organism>
<accession>A0A2M8EKA5</accession>
<gene>
    <name evidence="4" type="ORF">CO059_00290</name>
</gene>
<dbReference type="Proteomes" id="UP000228781">
    <property type="component" value="Unassembled WGS sequence"/>
</dbReference>